<proteinExistence type="predicted"/>
<organism evidence="2 3">
    <name type="scientific">Ferroacidibacillus organovorans</name>
    <dbReference type="NCBI Taxonomy" id="1765683"/>
    <lineage>
        <taxon>Bacteria</taxon>
        <taxon>Bacillati</taxon>
        <taxon>Bacillota</taxon>
        <taxon>Bacilli</taxon>
        <taxon>Bacillales</taxon>
        <taxon>Alicyclobacillaceae</taxon>
        <taxon>Ferroacidibacillus</taxon>
    </lineage>
</organism>
<keyword evidence="3" id="KW-1185">Reference proteome</keyword>
<evidence type="ECO:0000259" key="1">
    <source>
        <dbReference type="PROSITE" id="PS51704"/>
    </source>
</evidence>
<dbReference type="Gene3D" id="3.20.20.190">
    <property type="entry name" value="Phosphatidylinositol (PI) phosphodiesterase"/>
    <property type="match status" value="1"/>
</dbReference>
<evidence type="ECO:0000313" key="2">
    <source>
        <dbReference type="EMBL" id="OPG15038.1"/>
    </source>
</evidence>
<dbReference type="PROSITE" id="PS51704">
    <property type="entry name" value="GP_PDE"/>
    <property type="match status" value="1"/>
</dbReference>
<gene>
    <name evidence="2" type="ORF">B2M26_14540</name>
</gene>
<protein>
    <recommendedName>
        <fullName evidence="1">GP-PDE domain-containing protein</fullName>
    </recommendedName>
</protein>
<accession>A0A1V4EQW2</accession>
<dbReference type="SUPFAM" id="SSF51695">
    <property type="entry name" value="PLC-like phosphodiesterases"/>
    <property type="match status" value="1"/>
</dbReference>
<comment type="caution">
    <text evidence="2">The sequence shown here is derived from an EMBL/GenBank/DDBJ whole genome shotgun (WGS) entry which is preliminary data.</text>
</comment>
<dbReference type="PANTHER" id="PTHR46211">
    <property type="entry name" value="GLYCEROPHOSPHORYL DIESTER PHOSPHODIESTERASE"/>
    <property type="match status" value="1"/>
</dbReference>
<evidence type="ECO:0000313" key="3">
    <source>
        <dbReference type="Proteomes" id="UP000190229"/>
    </source>
</evidence>
<dbReference type="RefSeq" id="WP_079291805.1">
    <property type="nucleotide sequence ID" value="NZ_MWPS01000046.1"/>
</dbReference>
<sequence>MEIFAHRGASAHAPENTMAAFVAAYDQRADAIELDVHVAADGTIVVIHDDTVQRTTQGTGAVAQLTYDQLRRLDAGSTFGASFRGERIPTLAEVLDFVRSTSMRVNIEVKGANLSEERLLQLIRDHDMIERTIVSSFSWNVLRKMQAVDSGVQVAPLCTEFHVLTPDEAYARGFQAIHPHLRSLSPMYIRRAIDLGVSLRPYTVNRTEDVSALFRLGTHAIITDDPLRARRIVQQMRSGDRR</sequence>
<dbReference type="InterPro" id="IPR017946">
    <property type="entry name" value="PLC-like_Pdiesterase_TIM-brl"/>
</dbReference>
<name>A0A1V4EQW2_9BACL</name>
<dbReference type="Pfam" id="PF03009">
    <property type="entry name" value="GDPD"/>
    <property type="match status" value="1"/>
</dbReference>
<reference evidence="2 3" key="1">
    <citation type="submission" date="2017-02" db="EMBL/GenBank/DDBJ databases">
        <title>Draft genome of Acidibacillus ferrooxidans Huett2.</title>
        <authorList>
            <person name="Schopf S."/>
        </authorList>
    </citation>
    <scope>NUCLEOTIDE SEQUENCE [LARGE SCALE GENOMIC DNA]</scope>
    <source>
        <strain evidence="2 3">Huett2</strain>
    </source>
</reference>
<dbReference type="GO" id="GO:0008081">
    <property type="term" value="F:phosphoric diester hydrolase activity"/>
    <property type="evidence" value="ECO:0007669"/>
    <property type="project" value="InterPro"/>
</dbReference>
<dbReference type="PANTHER" id="PTHR46211:SF1">
    <property type="entry name" value="GLYCEROPHOSPHODIESTER PHOSPHODIESTERASE, CYTOPLASMIC"/>
    <property type="match status" value="1"/>
</dbReference>
<dbReference type="Proteomes" id="UP000190229">
    <property type="component" value="Unassembled WGS sequence"/>
</dbReference>
<feature type="domain" description="GP-PDE" evidence="1">
    <location>
        <begin position="1"/>
        <end position="233"/>
    </location>
</feature>
<dbReference type="GO" id="GO:0006629">
    <property type="term" value="P:lipid metabolic process"/>
    <property type="evidence" value="ECO:0007669"/>
    <property type="project" value="InterPro"/>
</dbReference>
<dbReference type="EMBL" id="MWPS01000046">
    <property type="protein sequence ID" value="OPG15038.1"/>
    <property type="molecule type" value="Genomic_DNA"/>
</dbReference>
<dbReference type="InterPro" id="IPR030395">
    <property type="entry name" value="GP_PDE_dom"/>
</dbReference>
<dbReference type="AlphaFoldDB" id="A0A1V4EQW2"/>